<feature type="compositionally biased region" description="Low complexity" evidence="1">
    <location>
        <begin position="1467"/>
        <end position="1478"/>
    </location>
</feature>
<feature type="compositionally biased region" description="Basic and acidic residues" evidence="1">
    <location>
        <begin position="442"/>
        <end position="479"/>
    </location>
</feature>
<keyword evidence="3" id="KW-1185">Reference proteome</keyword>
<feature type="compositionally biased region" description="Low complexity" evidence="1">
    <location>
        <begin position="1295"/>
        <end position="1306"/>
    </location>
</feature>
<protein>
    <submittedName>
        <fullName evidence="2">Time for coffee</fullName>
    </submittedName>
</protein>
<feature type="region of interest" description="Disordered" evidence="1">
    <location>
        <begin position="1173"/>
        <end position="1195"/>
    </location>
</feature>
<feature type="compositionally biased region" description="Low complexity" evidence="1">
    <location>
        <begin position="1246"/>
        <end position="1281"/>
    </location>
</feature>
<organism evidence="2 3">
    <name type="scientific">Actinidia rufa</name>
    <dbReference type="NCBI Taxonomy" id="165716"/>
    <lineage>
        <taxon>Eukaryota</taxon>
        <taxon>Viridiplantae</taxon>
        <taxon>Streptophyta</taxon>
        <taxon>Embryophyta</taxon>
        <taxon>Tracheophyta</taxon>
        <taxon>Spermatophyta</taxon>
        <taxon>Magnoliopsida</taxon>
        <taxon>eudicotyledons</taxon>
        <taxon>Gunneridae</taxon>
        <taxon>Pentapetalae</taxon>
        <taxon>asterids</taxon>
        <taxon>Ericales</taxon>
        <taxon>Actinidiaceae</taxon>
        <taxon>Actinidia</taxon>
    </lineage>
</organism>
<feature type="compositionally biased region" description="Low complexity" evidence="1">
    <location>
        <begin position="291"/>
        <end position="301"/>
    </location>
</feature>
<feature type="region of interest" description="Disordered" evidence="1">
    <location>
        <begin position="1225"/>
        <end position="1508"/>
    </location>
</feature>
<dbReference type="InterPro" id="IPR039317">
    <property type="entry name" value="TIC"/>
</dbReference>
<feature type="compositionally biased region" description="Low complexity" evidence="1">
    <location>
        <begin position="1492"/>
        <end position="1508"/>
    </location>
</feature>
<comment type="caution">
    <text evidence="2">The sequence shown here is derived from an EMBL/GenBank/DDBJ whole genome shotgun (WGS) entry which is preliminary data.</text>
</comment>
<feature type="compositionally biased region" description="Low complexity" evidence="1">
    <location>
        <begin position="1430"/>
        <end position="1455"/>
    </location>
</feature>
<proteinExistence type="predicted"/>
<reference evidence="2 3" key="1">
    <citation type="submission" date="2019-07" db="EMBL/GenBank/DDBJ databases">
        <title>De Novo Assembly of kiwifruit Actinidia rufa.</title>
        <authorList>
            <person name="Sugita-Konishi S."/>
            <person name="Sato K."/>
            <person name="Mori E."/>
            <person name="Abe Y."/>
            <person name="Kisaki G."/>
            <person name="Hamano K."/>
            <person name="Suezawa K."/>
            <person name="Otani M."/>
            <person name="Fukuda T."/>
            <person name="Manabe T."/>
            <person name="Gomi K."/>
            <person name="Tabuchi M."/>
            <person name="Akimitsu K."/>
            <person name="Kataoka I."/>
        </authorList>
    </citation>
    <scope>NUCLEOTIDE SEQUENCE [LARGE SCALE GENOMIC DNA]</scope>
    <source>
        <strain evidence="3">cv. Fuchu</strain>
    </source>
</reference>
<feature type="compositionally biased region" description="Basic and acidic residues" evidence="1">
    <location>
        <begin position="70"/>
        <end position="80"/>
    </location>
</feature>
<feature type="region of interest" description="Disordered" evidence="1">
    <location>
        <begin position="786"/>
        <end position="818"/>
    </location>
</feature>
<feature type="compositionally biased region" description="Basic and acidic residues" evidence="1">
    <location>
        <begin position="264"/>
        <end position="290"/>
    </location>
</feature>
<dbReference type="EMBL" id="BJWL01000024">
    <property type="protein sequence ID" value="GFZ14135.1"/>
    <property type="molecule type" value="Genomic_DNA"/>
</dbReference>
<feature type="compositionally biased region" description="Polar residues" evidence="1">
    <location>
        <begin position="1309"/>
        <end position="1346"/>
    </location>
</feature>
<feature type="region of interest" description="Disordered" evidence="1">
    <location>
        <begin position="1093"/>
        <end position="1140"/>
    </location>
</feature>
<feature type="compositionally biased region" description="Basic and acidic residues" evidence="1">
    <location>
        <begin position="558"/>
        <end position="567"/>
    </location>
</feature>
<feature type="compositionally biased region" description="Polar residues" evidence="1">
    <location>
        <begin position="343"/>
        <end position="355"/>
    </location>
</feature>
<feature type="compositionally biased region" description="Polar residues" evidence="1">
    <location>
        <begin position="592"/>
        <end position="603"/>
    </location>
</feature>
<dbReference type="OrthoDB" id="784889at2759"/>
<feature type="region of interest" description="Disordered" evidence="1">
    <location>
        <begin position="889"/>
        <end position="973"/>
    </location>
</feature>
<sequence>MDRNREARRASMVATANVLPRRRYRSNSLRDSPEEDGPVEMHESTRLRDRGVKKDRDRDRSSRSKRRRGDRLIHGSNREDGGEDSSEESVNDEEDDCDDDGGGGGGAVRMLPPNPLLSSSLSNQQQQRKSFPPSGADKVFRTVQGWKPADGLNCFSVPRKARSASTKRSHDCLVSGGGLTGEQIHRQESTSPVRPSLASTSTPSPAPVSPSSSNVSVRKKLKLNGSKPRPPKSSSKSSSSNPEELEIEIAEVLYGLMTQTQGPSKKEITANDSAKFDPRELNKPSSDAKSRISSPISNSNSTAPQSTSVLTQNSSPSPTPISAVAPKRKRPRQASDNLGGFSVRSSFISSTTVTMKTEIDQPPKTEFSSPNSEKNPGSAAENGTVPHDFDSSQVVLPSPERPPPESCRPETGCAFSECKAVKEESGESQDLGPAKEAAVASPKKESLAVRPEGDCEDEAATKENSKISEIEIHLEEKFQIDLMAPPPQMRSSPEREGEIDFAEHKRTVPGGDAAEMRSNHKEEEKAVNVEPELKKAKATAEEAKPEKPLVKSIDLQLDSDKPERDRTINSNKLHPHVQKQQQMKATRDEQPLHTSKTAQSSSFPLPMPVASWPSALPPMGMGYMAPLQGVVSMDGSPVPSTTIQPLFSQPRPKRCATHCYIARNIHCLQQLVKMNPFWPAAASGSLFGAKPCNLNVVPAAELQGSIAGRNANPVQDKGQSQGLSIFPGHSPGHSGKDKGSQASNISDSQRKQPILLQQALTPGAPPSNLLRGPAFIFPLNQQLPPASVRPGSVKSTAAEGNVAPTSASNSSSANGSANTHPAAAAAAAAMSFNYPNMPASEAQYLAILQNNAYPFPIPSVGAPPHKGNPAQAMPFFNGSFYSSQMIHPLQLQQQQQQSNQPQHMQQGHQNTSMSSGSSSSHKHLQSQQQRPQGSSANGDNRNGNLHNFPASKDRPSQASSQQQQQPNRHMPTTHQGRLLETEAGGEDSPSPADSRVSRATMNAYGQNFAIPIHHHNFGLMTTPPALAGGGGNQGEKKHLQQLQQGLKSGAESLPPQPFAMSFTSFNDAASTAPGIDMAQNHSKHNYQIMGAAVASQATQQKKNFRVSEEGKPRGGDPSSVDEERKGLAGKAPPSQTTFGQSIVFSRPDLIDTPVSTVSSSTVIDSSARSLNLVSAPPRTSRSAMSNLMGTASNPNSQLQAQLQFQQQQMMQFQKQQQQLQLQQQQVMAARNKTPPTSNGSIYSDHLASSSPSAAKFSSPLSAFPQNLVQSNSSSSPAQSPQWKNSTRTNSQGQVPPSLASSTASPLKNFPQQQARNQPSHTQISFGGSQKSSAPPQGQQASNTQQSPSPPMVVGSPTTSSFSRGASGSPRTTTTSSQGNKATQPSTLSSHQPRNSASIPSRKSSPVGGRNVTSMLGNPHITSLSTGAKPQMQQQQQQQQQQHQQQLSKQNVNQPQLFFTPGYLQPHSTSSSPTASATSGYYLQRRRPDQQQSLQPQGSSASTSSTGTLSLCPSVSLASATTSDAKAVAAAAASNMKGGGLPSHSILLPAQFTTPSSGGFSYGHAVPAAVQVKPAEQKQPAG</sequence>
<feature type="region of interest" description="Disordered" evidence="1">
    <location>
        <begin position="1"/>
        <end position="244"/>
    </location>
</feature>
<feature type="compositionally biased region" description="Low complexity" evidence="1">
    <location>
        <begin position="116"/>
        <end position="127"/>
    </location>
</feature>
<feature type="compositionally biased region" description="Polar residues" evidence="1">
    <location>
        <begin position="1355"/>
        <end position="1403"/>
    </location>
</feature>
<dbReference type="Proteomes" id="UP000585474">
    <property type="component" value="Unassembled WGS sequence"/>
</dbReference>
<feature type="compositionally biased region" description="Polar residues" evidence="1">
    <location>
        <begin position="930"/>
        <end position="945"/>
    </location>
</feature>
<dbReference type="PANTHER" id="PTHR34798">
    <property type="entry name" value="PROTEIN TIME FOR COFFEE"/>
    <property type="match status" value="1"/>
</dbReference>
<feature type="compositionally biased region" description="Basic and acidic residues" evidence="1">
    <location>
        <begin position="39"/>
        <end position="62"/>
    </location>
</feature>
<feature type="compositionally biased region" description="Low complexity" evidence="1">
    <location>
        <begin position="889"/>
        <end position="929"/>
    </location>
</feature>
<dbReference type="GO" id="GO:0042752">
    <property type="term" value="P:regulation of circadian rhythm"/>
    <property type="evidence" value="ECO:0007669"/>
    <property type="project" value="InterPro"/>
</dbReference>
<dbReference type="PANTHER" id="PTHR34798:SF2">
    <property type="entry name" value="PROTEIN TIME FOR COFFEE"/>
    <property type="match status" value="1"/>
</dbReference>
<feature type="compositionally biased region" description="Polar residues" evidence="1">
    <location>
        <begin position="1282"/>
        <end position="1294"/>
    </location>
</feature>
<feature type="region of interest" description="Disordered" evidence="1">
    <location>
        <begin position="709"/>
        <end position="749"/>
    </location>
</feature>
<feature type="compositionally biased region" description="Low complexity" evidence="1">
    <location>
        <begin position="956"/>
        <end position="965"/>
    </location>
</feature>
<feature type="compositionally biased region" description="Basic and acidic residues" evidence="1">
    <location>
        <begin position="1105"/>
        <end position="1114"/>
    </location>
</feature>
<feature type="compositionally biased region" description="Polar residues" evidence="1">
    <location>
        <begin position="568"/>
        <end position="584"/>
    </location>
</feature>
<feature type="compositionally biased region" description="Basic and acidic residues" evidence="1">
    <location>
        <begin position="492"/>
        <end position="506"/>
    </location>
</feature>
<feature type="compositionally biased region" description="Basic and acidic residues" evidence="1">
    <location>
        <begin position="514"/>
        <end position="549"/>
    </location>
</feature>
<evidence type="ECO:0000313" key="2">
    <source>
        <dbReference type="EMBL" id="GFZ14135.1"/>
    </source>
</evidence>
<feature type="compositionally biased region" description="Low complexity" evidence="1">
    <location>
        <begin position="195"/>
        <end position="216"/>
    </location>
</feature>
<evidence type="ECO:0000256" key="1">
    <source>
        <dbReference type="SAM" id="MobiDB-lite"/>
    </source>
</evidence>
<feature type="compositionally biased region" description="Low complexity" evidence="1">
    <location>
        <begin position="806"/>
        <end position="818"/>
    </location>
</feature>
<name>A0A7J0GTG5_9ERIC</name>
<evidence type="ECO:0000313" key="3">
    <source>
        <dbReference type="Proteomes" id="UP000585474"/>
    </source>
</evidence>
<feature type="compositionally biased region" description="Acidic residues" evidence="1">
    <location>
        <begin position="81"/>
        <end position="101"/>
    </location>
</feature>
<feature type="region of interest" description="Disordered" evidence="1">
    <location>
        <begin position="256"/>
        <end position="605"/>
    </location>
</feature>
<feature type="compositionally biased region" description="Polar residues" evidence="1">
    <location>
        <begin position="1410"/>
        <end position="1427"/>
    </location>
</feature>
<accession>A0A7J0GTG5</accession>
<dbReference type="GO" id="GO:0005634">
    <property type="term" value="C:nucleus"/>
    <property type="evidence" value="ECO:0007669"/>
    <property type="project" value="TreeGrafter"/>
</dbReference>
<feature type="compositionally biased region" description="Polar residues" evidence="1">
    <location>
        <begin position="302"/>
        <end position="316"/>
    </location>
</feature>
<feature type="compositionally biased region" description="Polar residues" evidence="1">
    <location>
        <begin position="366"/>
        <end position="375"/>
    </location>
</feature>
<gene>
    <name evidence="2" type="ORF">Acr_24g0003250</name>
</gene>